<keyword evidence="2" id="KW-1185">Reference proteome</keyword>
<comment type="caution">
    <text evidence="1">The sequence shown here is derived from an EMBL/GenBank/DDBJ whole genome shotgun (WGS) entry which is preliminary data.</text>
</comment>
<dbReference type="EMBL" id="JBHSCN010000018">
    <property type="protein sequence ID" value="MFC4245039.1"/>
    <property type="molecule type" value="Genomic_DNA"/>
</dbReference>
<sequence>MSTYVLKTPIGELPLTMSVERSGELTGHSRYSSYEAAKKGELPVLRYGKRLVVPTAKLLDQLGIPFERTEAA</sequence>
<protein>
    <recommendedName>
        <fullName evidence="3">DNA-binding protein</fullName>
    </recommendedName>
</protein>
<dbReference type="RefSeq" id="WP_390231666.1">
    <property type="nucleotide sequence ID" value="NZ_JBHSCN010000018.1"/>
</dbReference>
<accession>A0ABV8QCG2</accession>
<name>A0ABV8QCG2_9MICO</name>
<gene>
    <name evidence="1" type="ORF">ACFOYW_16855</name>
</gene>
<proteinExistence type="predicted"/>
<evidence type="ECO:0000313" key="1">
    <source>
        <dbReference type="EMBL" id="MFC4245039.1"/>
    </source>
</evidence>
<organism evidence="1 2">
    <name type="scientific">Gryllotalpicola reticulitermitis</name>
    <dbReference type="NCBI Taxonomy" id="1184153"/>
    <lineage>
        <taxon>Bacteria</taxon>
        <taxon>Bacillati</taxon>
        <taxon>Actinomycetota</taxon>
        <taxon>Actinomycetes</taxon>
        <taxon>Micrococcales</taxon>
        <taxon>Microbacteriaceae</taxon>
        <taxon>Gryllotalpicola</taxon>
    </lineage>
</organism>
<dbReference type="Proteomes" id="UP001595900">
    <property type="component" value="Unassembled WGS sequence"/>
</dbReference>
<evidence type="ECO:0008006" key="3">
    <source>
        <dbReference type="Google" id="ProtNLM"/>
    </source>
</evidence>
<evidence type="ECO:0000313" key="2">
    <source>
        <dbReference type="Proteomes" id="UP001595900"/>
    </source>
</evidence>
<reference evidence="2" key="1">
    <citation type="journal article" date="2019" name="Int. J. Syst. Evol. Microbiol.">
        <title>The Global Catalogue of Microorganisms (GCM) 10K type strain sequencing project: providing services to taxonomists for standard genome sequencing and annotation.</title>
        <authorList>
            <consortium name="The Broad Institute Genomics Platform"/>
            <consortium name="The Broad Institute Genome Sequencing Center for Infectious Disease"/>
            <person name="Wu L."/>
            <person name="Ma J."/>
        </authorList>
    </citation>
    <scope>NUCLEOTIDE SEQUENCE [LARGE SCALE GENOMIC DNA]</scope>
    <source>
        <strain evidence="2">CGMCC 1.10363</strain>
    </source>
</reference>